<dbReference type="WBParaSite" id="SMUV_0000317001-mRNA-1">
    <property type="protein sequence ID" value="SMUV_0000317001-mRNA-1"/>
    <property type="gene ID" value="SMUV_0000317001"/>
</dbReference>
<dbReference type="GO" id="GO:0008017">
    <property type="term" value="F:microtubule binding"/>
    <property type="evidence" value="ECO:0007669"/>
    <property type="project" value="UniProtKB-ARBA"/>
</dbReference>
<dbReference type="PROSITE" id="PS00674">
    <property type="entry name" value="AAA"/>
    <property type="match status" value="1"/>
</dbReference>
<evidence type="ECO:0000259" key="17">
    <source>
        <dbReference type="PROSITE" id="PS50174"/>
    </source>
</evidence>
<dbReference type="PANTHER" id="PTHR23074">
    <property type="entry name" value="AAA DOMAIN-CONTAINING"/>
    <property type="match status" value="1"/>
</dbReference>
<dbReference type="Proteomes" id="UP000046393">
    <property type="component" value="Unplaced"/>
</dbReference>
<evidence type="ECO:0000256" key="15">
    <source>
        <dbReference type="SAM" id="Phobius"/>
    </source>
</evidence>
<dbReference type="Gene3D" id="1.20.1250.20">
    <property type="entry name" value="MFS general substrate transporter like domains"/>
    <property type="match status" value="2"/>
</dbReference>
<dbReference type="InterPro" id="IPR036259">
    <property type="entry name" value="MFS_trans_sf"/>
</dbReference>
<dbReference type="GO" id="GO:0022857">
    <property type="term" value="F:transmembrane transporter activity"/>
    <property type="evidence" value="ECO:0007669"/>
    <property type="project" value="InterPro"/>
</dbReference>
<dbReference type="InterPro" id="IPR020846">
    <property type="entry name" value="MFS_dom"/>
</dbReference>
<dbReference type="GO" id="GO:0016887">
    <property type="term" value="F:ATP hydrolysis activity"/>
    <property type="evidence" value="ECO:0007669"/>
    <property type="project" value="InterPro"/>
</dbReference>
<dbReference type="Gene3D" id="1.10.8.60">
    <property type="match status" value="1"/>
</dbReference>
<evidence type="ECO:0000256" key="8">
    <source>
        <dbReference type="ARBA" id="ARBA00022833"/>
    </source>
</evidence>
<feature type="transmembrane region" description="Helical" evidence="15">
    <location>
        <begin position="1387"/>
        <end position="1407"/>
    </location>
</feature>
<feature type="region of interest" description="Disordered" evidence="14">
    <location>
        <begin position="572"/>
        <end position="596"/>
    </location>
</feature>
<dbReference type="SMART" id="SM00382">
    <property type="entry name" value="AAA"/>
    <property type="match status" value="1"/>
</dbReference>
<evidence type="ECO:0000256" key="2">
    <source>
        <dbReference type="ARBA" id="ARBA00004141"/>
    </source>
</evidence>
<dbReference type="Pfam" id="PF18044">
    <property type="entry name" value="zf-CCCH_4"/>
    <property type="match status" value="1"/>
</dbReference>
<feature type="compositionally biased region" description="Polar residues" evidence="14">
    <location>
        <begin position="174"/>
        <end position="191"/>
    </location>
</feature>
<evidence type="ECO:0000256" key="13">
    <source>
        <dbReference type="SAM" id="Coils"/>
    </source>
</evidence>
<accession>A0A158R4E4</accession>
<evidence type="ECO:0000256" key="6">
    <source>
        <dbReference type="ARBA" id="ARBA00022741"/>
    </source>
</evidence>
<feature type="transmembrane region" description="Helical" evidence="15">
    <location>
        <begin position="1245"/>
        <end position="1268"/>
    </location>
</feature>
<feature type="zinc finger region" description="C3H1-type" evidence="12">
    <location>
        <begin position="655"/>
        <end position="682"/>
    </location>
</feature>
<proteinExistence type="inferred from homology"/>
<protein>
    <submittedName>
        <fullName evidence="20">AAA domain-containing protein</fullName>
    </submittedName>
</protein>
<evidence type="ECO:0000313" key="19">
    <source>
        <dbReference type="Proteomes" id="UP000046393"/>
    </source>
</evidence>
<feature type="domain" description="C3H1-type" evidence="16">
    <location>
        <begin position="655"/>
        <end position="682"/>
    </location>
</feature>
<feature type="domain" description="G-patch" evidence="17">
    <location>
        <begin position="790"/>
        <end position="837"/>
    </location>
</feature>
<dbReference type="GO" id="GO:0008270">
    <property type="term" value="F:zinc ion binding"/>
    <property type="evidence" value="ECO:0007669"/>
    <property type="project" value="UniProtKB-KW"/>
</dbReference>
<dbReference type="PROSITE" id="PS50103">
    <property type="entry name" value="ZF_C3H1"/>
    <property type="match status" value="1"/>
</dbReference>
<feature type="transmembrane region" description="Helical" evidence="15">
    <location>
        <begin position="976"/>
        <end position="1003"/>
    </location>
</feature>
<dbReference type="InterPro" id="IPR005828">
    <property type="entry name" value="MFS_sugar_transport-like"/>
</dbReference>
<dbReference type="InterPro" id="IPR003593">
    <property type="entry name" value="AAA+_ATPase"/>
</dbReference>
<keyword evidence="13" id="KW-0175">Coiled coil</keyword>
<dbReference type="GO" id="GO:0016020">
    <property type="term" value="C:membrane"/>
    <property type="evidence" value="ECO:0007669"/>
    <property type="project" value="UniProtKB-SubCell"/>
</dbReference>
<keyword evidence="19" id="KW-1185">Reference proteome</keyword>
<dbReference type="InterPro" id="IPR041367">
    <property type="entry name" value="Znf-CCCH_4"/>
</dbReference>
<feature type="region of interest" description="Disordered" evidence="14">
    <location>
        <begin position="171"/>
        <end position="197"/>
    </location>
</feature>
<comment type="function">
    <text evidence="1">Transcription repressor.</text>
</comment>
<evidence type="ECO:0000313" key="20">
    <source>
        <dbReference type="WBParaSite" id="SMUV_0000317001-mRNA-1"/>
    </source>
</evidence>
<comment type="similarity">
    <text evidence="3">Belongs to the AAA ATPase family.</text>
</comment>
<dbReference type="PANTHER" id="PTHR23074:SF17">
    <property type="entry name" value="FIDGETIN-LIKE PROTEIN 1"/>
    <property type="match status" value="1"/>
</dbReference>
<comment type="subcellular location">
    <subcellularLocation>
        <location evidence="2">Membrane</location>
        <topology evidence="2">Multi-pass membrane protein</topology>
    </subcellularLocation>
</comment>
<evidence type="ECO:0000256" key="12">
    <source>
        <dbReference type="PROSITE-ProRule" id="PRU00723"/>
    </source>
</evidence>
<keyword evidence="10 15" id="KW-1133">Transmembrane helix</keyword>
<dbReference type="SMART" id="SM00443">
    <property type="entry name" value="G_patch"/>
    <property type="match status" value="1"/>
</dbReference>
<evidence type="ECO:0000256" key="1">
    <source>
        <dbReference type="ARBA" id="ARBA00004062"/>
    </source>
</evidence>
<dbReference type="InterPro" id="IPR027417">
    <property type="entry name" value="P-loop_NTPase"/>
</dbReference>
<sequence length="1481" mass="165931">MRDVTDECDGKQFRQTKVPFLKRRKLDPDETSFPSTIPMSVNHSDAKTNFHFDFSKDPRILEEQRKIKNSTKGLNVESKSAEKSPLKVRDITTGASAKKGRKNLPQSASQQLLPTFKMASGCPVVKEVRKVLGNEKENSMDSEKGRSGIRIVIVNLFRRLGLSSGIFRPPNLESRLSQNNQTDDTQPSTSGLVDKKGRSGWKAHESLKHFDDNIIDVIESEIISNKEVTGWADVAGLEGAKKALKEIVILPFLRPDIFNGIRSPPKGVLLFGPPGTGKTMIGRCVASQCKATFFNIAASSLTSKWVGEGEKLVRVLFAVARILQPSIIFIDEIDSLLTSRSESEHESSRRIKTEFLIHLDGVATKSDEKLLVLGATNRPQELDDAAKRRFAKRLYIALPCQTARMQIVRSLLKNQTNSLSEEDVKKVGEMTEGYSGADMRQLCAEASMYPVRDIIESSCLDIATVPIEQVRPIALEDFVEAVRIVEINLRGKQELVLSKKSLNFIAAVSVKLYNCISYSTAMESEDVCEYKLQISDIDAQLATCPDLATRNELLEMRRDLEELISLVGAEEGKGDTAEPNLSEVQQDAGTSASESIPGEYDLTEEELIGMRCRAPYPHQVNHLIRFHDAIIYDIAHRDGGVETLKVTVLYCHPLEEKMRPCEYFLDDRCHYGDKCRFSHGEVVYFSELMEYVSPDFSDVKEGKLILVRNDRMLWNIARIVAIDGNKIAAKLLSTGKEVSCEFADIIPLSEEIDSGDNSTTVEQSNSWLEWKNETNGRVKVGDIGDWERHTRGIGMKLLMKMGYKLGEGLGRDSNGIVHAIQPRKKNNSVDGVEQKKKRVKKEVAKNLLLQPVELNVFDVLNKKLACNVSSKAYSRENERKRLKETSSKQLNIHSFELERQMKDLKAKERKLEEGIRRNSRDQTTVENLKKRLQKCQADINELRGRQDRLSKEDSTIVEPGCGLKTFFSLGSLAYRLYFSSVISGFCLGYDCGITSNAMLFIAFNSFMRPMSDLWNSAIISIPTGLNNLNFRISKFQASLGAAAVSSLASTVFADRYGRKPTILLSCVIEFIGCLICAASFSKVMLLIGRIFLGFALGISSVAVPIYVGESTPTAVRGISVTLFQLMITFGFFVSSLTAGSFSYWEPVSVGWRLMVSFTMIPATIEFICLWKLPESPRWLLAHGNQQLGLEVIKTLYGKCESASNEIAEMSEAFENEKRIKEFVDGVNFLATFTALLFVERFSRRLLLLISASGIIVMLIVTATLFLIINKQSVPTLPVQDTYGGYSYFKDIATLKCMNTIYCLPVKKNVSVDKYWSLFGPCKQGIDLEDIYEWETGFCSTQYTLLTIFSIGLCMTFFAIGLGPLPWVANTEYYPFWARYTCSGVSTFLNWSSNLLVTLSYLSVVSLIGKHGLFYVYAGITVIALIYIYFLVPETKGASLEKVETLFMTGQEKHLITYIYNLHNIERTMASTISSESSIQKF</sequence>
<feature type="transmembrane region" description="Helical" evidence="15">
    <location>
        <begin position="1120"/>
        <end position="1144"/>
    </location>
</feature>
<evidence type="ECO:0000259" key="18">
    <source>
        <dbReference type="PROSITE" id="PS50850"/>
    </source>
</evidence>
<evidence type="ECO:0000259" key="16">
    <source>
        <dbReference type="PROSITE" id="PS50103"/>
    </source>
</evidence>
<dbReference type="InterPro" id="IPR050304">
    <property type="entry name" value="MT-severing_AAA_ATPase"/>
</dbReference>
<evidence type="ECO:0000256" key="14">
    <source>
        <dbReference type="SAM" id="MobiDB-lite"/>
    </source>
</evidence>
<dbReference type="InterPro" id="IPR005829">
    <property type="entry name" value="Sugar_transporter_CS"/>
</dbReference>
<feature type="transmembrane region" description="Helical" evidence="15">
    <location>
        <begin position="1062"/>
        <end position="1080"/>
    </location>
</feature>
<evidence type="ECO:0000256" key="4">
    <source>
        <dbReference type="ARBA" id="ARBA00022692"/>
    </source>
</evidence>
<dbReference type="FunFam" id="3.40.50.300:FF:000093">
    <property type="entry name" value="Fidgetin-like 1"/>
    <property type="match status" value="1"/>
</dbReference>
<dbReference type="GO" id="GO:0005524">
    <property type="term" value="F:ATP binding"/>
    <property type="evidence" value="ECO:0007669"/>
    <property type="project" value="UniProtKB-KW"/>
</dbReference>
<evidence type="ECO:0000256" key="11">
    <source>
        <dbReference type="ARBA" id="ARBA00023136"/>
    </source>
</evidence>
<dbReference type="Pfam" id="PF01585">
    <property type="entry name" value="G-patch"/>
    <property type="match status" value="1"/>
</dbReference>
<dbReference type="PROSITE" id="PS50174">
    <property type="entry name" value="G_PATCH"/>
    <property type="match status" value="1"/>
</dbReference>
<feature type="transmembrane region" description="Helical" evidence="15">
    <location>
        <begin position="1150"/>
        <end position="1170"/>
    </location>
</feature>
<evidence type="ECO:0000256" key="5">
    <source>
        <dbReference type="ARBA" id="ARBA00022723"/>
    </source>
</evidence>
<keyword evidence="6" id="KW-0547">Nucleotide-binding</keyword>
<dbReference type="Gene3D" id="2.30.30.1190">
    <property type="match status" value="1"/>
</dbReference>
<feature type="compositionally biased region" description="Polar residues" evidence="14">
    <location>
        <begin position="582"/>
        <end position="594"/>
    </location>
</feature>
<keyword evidence="9" id="KW-0067">ATP-binding</keyword>
<dbReference type="Pfam" id="PF00083">
    <property type="entry name" value="Sugar_tr"/>
    <property type="match status" value="3"/>
</dbReference>
<dbReference type="InterPro" id="IPR000571">
    <property type="entry name" value="Znf_CCCH"/>
</dbReference>
<evidence type="ECO:0000256" key="7">
    <source>
        <dbReference type="ARBA" id="ARBA00022771"/>
    </source>
</evidence>
<keyword evidence="4 15" id="KW-0812">Transmembrane</keyword>
<feature type="transmembrane region" description="Helical" evidence="15">
    <location>
        <begin position="1413"/>
        <end position="1431"/>
    </location>
</feature>
<dbReference type="FunFam" id="1.10.8.60:FF:000022">
    <property type="entry name" value="Fidgetin like 1"/>
    <property type="match status" value="1"/>
</dbReference>
<dbReference type="SUPFAM" id="SSF90229">
    <property type="entry name" value="CCCH zinc finger"/>
    <property type="match status" value="1"/>
</dbReference>
<feature type="transmembrane region" description="Helical" evidence="15">
    <location>
        <begin position="1086"/>
        <end position="1108"/>
    </location>
</feature>
<feature type="domain" description="Major facilitator superfamily (MFS) profile" evidence="18">
    <location>
        <begin position="976"/>
        <end position="1435"/>
    </location>
</feature>
<dbReference type="Gene3D" id="3.40.50.300">
    <property type="entry name" value="P-loop containing nucleotide triphosphate hydrolases"/>
    <property type="match status" value="1"/>
</dbReference>
<keyword evidence="7 12" id="KW-0863">Zinc-finger</keyword>
<dbReference type="InterPro" id="IPR003960">
    <property type="entry name" value="ATPase_AAA_CS"/>
</dbReference>
<dbReference type="PROSITE" id="PS50850">
    <property type="entry name" value="MFS"/>
    <property type="match status" value="1"/>
</dbReference>
<keyword evidence="5 12" id="KW-0479">Metal-binding</keyword>
<evidence type="ECO:0000256" key="3">
    <source>
        <dbReference type="ARBA" id="ARBA00006914"/>
    </source>
</evidence>
<dbReference type="GO" id="GO:0003676">
    <property type="term" value="F:nucleic acid binding"/>
    <property type="evidence" value="ECO:0007669"/>
    <property type="project" value="InterPro"/>
</dbReference>
<feature type="coiled-coil region" evidence="13">
    <location>
        <begin position="894"/>
        <end position="952"/>
    </location>
</feature>
<evidence type="ECO:0000256" key="9">
    <source>
        <dbReference type="ARBA" id="ARBA00022840"/>
    </source>
</evidence>
<dbReference type="Pfam" id="PF00004">
    <property type="entry name" value="AAA"/>
    <property type="match status" value="1"/>
</dbReference>
<dbReference type="SUPFAM" id="SSF103473">
    <property type="entry name" value="MFS general substrate transporter"/>
    <property type="match status" value="1"/>
</dbReference>
<dbReference type="InterPro" id="IPR003959">
    <property type="entry name" value="ATPase_AAA_core"/>
</dbReference>
<dbReference type="InterPro" id="IPR041569">
    <property type="entry name" value="AAA_lid_3"/>
</dbReference>
<dbReference type="InterPro" id="IPR036855">
    <property type="entry name" value="Znf_CCCH_sf"/>
</dbReference>
<dbReference type="GO" id="GO:0008568">
    <property type="term" value="F:microtubule severing ATPase activity"/>
    <property type="evidence" value="ECO:0007669"/>
    <property type="project" value="TreeGrafter"/>
</dbReference>
<dbReference type="CDD" id="cd20384">
    <property type="entry name" value="Tudor_ZGPAT"/>
    <property type="match status" value="1"/>
</dbReference>
<keyword evidence="8 12" id="KW-0862">Zinc</keyword>
<feature type="transmembrane region" description="Helical" evidence="15">
    <location>
        <begin position="1342"/>
        <end position="1366"/>
    </location>
</feature>
<reference evidence="20" key="1">
    <citation type="submission" date="2016-04" db="UniProtKB">
        <authorList>
            <consortium name="WormBaseParasite"/>
        </authorList>
    </citation>
    <scope>IDENTIFICATION</scope>
</reference>
<evidence type="ECO:0000256" key="10">
    <source>
        <dbReference type="ARBA" id="ARBA00022989"/>
    </source>
</evidence>
<dbReference type="SMART" id="SM00356">
    <property type="entry name" value="ZnF_C3H1"/>
    <property type="match status" value="1"/>
</dbReference>
<dbReference type="Pfam" id="PF17862">
    <property type="entry name" value="AAA_lid_3"/>
    <property type="match status" value="1"/>
</dbReference>
<dbReference type="InterPro" id="IPR003663">
    <property type="entry name" value="Sugar/inositol_transpt"/>
</dbReference>
<dbReference type="STRING" id="451379.A0A158R4E4"/>
<keyword evidence="11 15" id="KW-0472">Membrane</keyword>
<dbReference type="PROSITE" id="PS00217">
    <property type="entry name" value="SUGAR_TRANSPORT_2"/>
    <property type="match status" value="1"/>
</dbReference>
<name>A0A158R4E4_9BILA</name>
<dbReference type="SUPFAM" id="SSF52540">
    <property type="entry name" value="P-loop containing nucleoside triphosphate hydrolases"/>
    <property type="match status" value="1"/>
</dbReference>
<dbReference type="InterPro" id="IPR000467">
    <property type="entry name" value="G_patch_dom"/>
</dbReference>
<organism evidence="19 20">
    <name type="scientific">Syphacia muris</name>
    <dbReference type="NCBI Taxonomy" id="451379"/>
    <lineage>
        <taxon>Eukaryota</taxon>
        <taxon>Metazoa</taxon>
        <taxon>Ecdysozoa</taxon>
        <taxon>Nematoda</taxon>
        <taxon>Chromadorea</taxon>
        <taxon>Rhabditida</taxon>
        <taxon>Spirurina</taxon>
        <taxon>Oxyuridomorpha</taxon>
        <taxon>Oxyuroidea</taxon>
        <taxon>Oxyuridae</taxon>
        <taxon>Syphacia</taxon>
    </lineage>
</organism>
<dbReference type="PRINTS" id="PR00171">
    <property type="entry name" value="SUGRTRNSPORT"/>
</dbReference>